<dbReference type="Proteomes" id="UP001269161">
    <property type="component" value="Segment"/>
</dbReference>
<keyword evidence="1" id="KW-1133">Transmembrane helix</keyword>
<keyword evidence="1" id="KW-0472">Membrane</keyword>
<feature type="transmembrane region" description="Helical" evidence="1">
    <location>
        <begin position="16"/>
        <end position="33"/>
    </location>
</feature>
<name>A0AAF0D5G5_9CAUD</name>
<reference evidence="2" key="1">
    <citation type="submission" date="2023-01" db="EMBL/GenBank/DDBJ databases">
        <title>New crAssphage isolates infecting Bacteroides cellulosilyticus.</title>
        <authorList>
            <person name="Papudeshi B."/>
            <person name="Vega A.A."/>
            <person name="Souza C."/>
            <person name="Giles S.K."/>
            <person name="Mallawaarachchi V."/>
            <person name="Roach M.J."/>
            <person name="An M."/>
            <person name="Jacobson N."/>
            <person name="McNair K."/>
            <person name="Mora M.F."/>
            <person name="Pastrana K."/>
            <person name="Leigh C."/>
            <person name="Cram C."/>
            <person name="Plewa W.S."/>
            <person name="Grigson S.R."/>
            <person name="Bouras G.S."/>
            <person name="Decewicz P."/>
            <person name="Luque A."/>
            <person name="Droit L."/>
            <person name="Handley S."/>
            <person name="Segall A.M."/>
            <person name="Dinsdale E.A."/>
            <person name="Edwards R.A."/>
        </authorList>
    </citation>
    <scope>NUCLEOTIDE SEQUENCE</scope>
    <source>
        <strain evidence="2">Bc11</strain>
    </source>
</reference>
<keyword evidence="1" id="KW-0812">Transmembrane</keyword>
<evidence type="ECO:0000256" key="1">
    <source>
        <dbReference type="SAM" id="Phobius"/>
    </source>
</evidence>
<dbReference type="EMBL" id="OQ198719">
    <property type="protein sequence ID" value="WEU69860.1"/>
    <property type="molecule type" value="Genomic_DNA"/>
</dbReference>
<protein>
    <submittedName>
        <fullName evidence="2">Uncharacterized protein</fullName>
    </submittedName>
</protein>
<feature type="transmembrane region" description="Helical" evidence="1">
    <location>
        <begin position="45"/>
        <end position="65"/>
    </location>
</feature>
<organism evidence="2 3">
    <name type="scientific">Caudoviricetes sp. 'Rudgehvirus jaberico'</name>
    <dbReference type="NCBI Taxonomy" id="3028515"/>
    <lineage>
        <taxon>Viruses</taxon>
        <taxon>Duplodnaviria</taxon>
        <taxon>Heunggongvirae</taxon>
        <taxon>Uroviricota</taxon>
        <taxon>Caudoviricetes</taxon>
        <taxon>Crassvirales</taxon>
        <taxon>Intestiviridae</taxon>
        <taxon>Crudevirinae</taxon>
    </lineage>
</organism>
<dbReference type="RefSeq" id="YP_011108622.1">
    <property type="nucleotide sequence ID" value="NC_091965.1"/>
</dbReference>
<feature type="transmembrane region" description="Helical" evidence="1">
    <location>
        <begin position="71"/>
        <end position="91"/>
    </location>
</feature>
<sequence>MDVIEFVKELLSKFDLAYMFAVNVATYIIIKVIDNLNGEKIVPTYLKRIIALIVGIIIAFAVVSFGADKTIILYSFILSLVSWDYLFKGIIKKLSIDYKKKLEE</sequence>
<keyword evidence="3" id="KW-1185">Reference proteome</keyword>
<accession>A0AAF0D5G5</accession>
<evidence type="ECO:0000313" key="2">
    <source>
        <dbReference type="EMBL" id="WEU69860.1"/>
    </source>
</evidence>
<proteinExistence type="predicted"/>
<evidence type="ECO:0000313" key="3">
    <source>
        <dbReference type="Proteomes" id="UP001269161"/>
    </source>
</evidence>